<dbReference type="CDD" id="cd02412">
    <property type="entry name" value="KH-II_30S_S3"/>
    <property type="match status" value="1"/>
</dbReference>
<comment type="similarity">
    <text evidence="1 8 9">Belongs to the universal ribosomal protein uS3 family.</text>
</comment>
<dbReference type="InterPro" id="IPR015946">
    <property type="entry name" value="KH_dom-like_a/b"/>
</dbReference>
<dbReference type="GO" id="GO:0022627">
    <property type="term" value="C:cytosolic small ribosomal subunit"/>
    <property type="evidence" value="ECO:0007669"/>
    <property type="project" value="TreeGrafter"/>
</dbReference>
<dbReference type="SUPFAM" id="SSF54821">
    <property type="entry name" value="Ribosomal protein S3 C-terminal domain"/>
    <property type="match status" value="1"/>
</dbReference>
<dbReference type="PANTHER" id="PTHR11760">
    <property type="entry name" value="30S/40S RIBOSOMAL PROTEIN S3"/>
    <property type="match status" value="1"/>
</dbReference>
<dbReference type="InterPro" id="IPR057258">
    <property type="entry name" value="Ribosomal_uS3"/>
</dbReference>
<protein>
    <recommendedName>
        <fullName evidence="7 8">Small ribosomal subunit protein uS3</fullName>
    </recommendedName>
</protein>
<dbReference type="InterPro" id="IPR005704">
    <property type="entry name" value="Ribosomal_uS3_bac-typ"/>
</dbReference>
<dbReference type="InterPro" id="IPR018280">
    <property type="entry name" value="Ribosomal_uS3_CS"/>
</dbReference>
<keyword evidence="3 8" id="KW-0694">RNA-binding</keyword>
<dbReference type="InterPro" id="IPR036419">
    <property type="entry name" value="Ribosomal_S3_C_sf"/>
</dbReference>
<dbReference type="SMART" id="SM00322">
    <property type="entry name" value="KH"/>
    <property type="match status" value="1"/>
</dbReference>
<dbReference type="AlphaFoldDB" id="A0A0H4TLS3"/>
<dbReference type="FunFam" id="3.30.1140.32:FF:000002">
    <property type="entry name" value="30S ribosomal protein S3"/>
    <property type="match status" value="1"/>
</dbReference>
<dbReference type="HAMAP" id="MF_01309_B">
    <property type="entry name" value="Ribosomal_uS3_B"/>
    <property type="match status" value="1"/>
</dbReference>
<dbReference type="InterPro" id="IPR004044">
    <property type="entry name" value="KH_dom_type_2"/>
</dbReference>
<keyword evidence="2 8" id="KW-0699">rRNA-binding</keyword>
<evidence type="ECO:0000256" key="4">
    <source>
        <dbReference type="ARBA" id="ARBA00022980"/>
    </source>
</evidence>
<name>A0A0H4TLS3_9BACT</name>
<evidence type="ECO:0000256" key="7">
    <source>
        <dbReference type="ARBA" id="ARBA00035257"/>
    </source>
</evidence>
<comment type="subunit">
    <text evidence="8">Part of the 30S ribosomal subunit. Forms a tight complex with proteins S10 and S14.</text>
</comment>
<dbReference type="InterPro" id="IPR009019">
    <property type="entry name" value="KH_sf_prok-type"/>
</dbReference>
<dbReference type="EMBL" id="KT006968">
    <property type="protein sequence ID" value="AKQ01494.1"/>
    <property type="molecule type" value="Genomic_DNA"/>
</dbReference>
<keyword evidence="5 8" id="KW-0687">Ribonucleoprotein</keyword>
<dbReference type="Pfam" id="PF07650">
    <property type="entry name" value="KH_2"/>
    <property type="match status" value="1"/>
</dbReference>
<evidence type="ECO:0000256" key="9">
    <source>
        <dbReference type="RuleBase" id="RU003624"/>
    </source>
</evidence>
<evidence type="ECO:0000313" key="11">
    <source>
        <dbReference type="EMBL" id="AKQ01494.1"/>
    </source>
</evidence>
<keyword evidence="4 8" id="KW-0689">Ribosomal protein</keyword>
<dbReference type="Gene3D" id="3.30.300.20">
    <property type="match status" value="1"/>
</dbReference>
<dbReference type="InterPro" id="IPR004087">
    <property type="entry name" value="KH_dom"/>
</dbReference>
<dbReference type="GO" id="GO:0019843">
    <property type="term" value="F:rRNA binding"/>
    <property type="evidence" value="ECO:0007669"/>
    <property type="project" value="UniProtKB-UniRule"/>
</dbReference>
<evidence type="ECO:0000256" key="3">
    <source>
        <dbReference type="ARBA" id="ARBA00022884"/>
    </source>
</evidence>
<dbReference type="Pfam" id="PF00189">
    <property type="entry name" value="Ribosomal_S3_C"/>
    <property type="match status" value="1"/>
</dbReference>
<dbReference type="InterPro" id="IPR001351">
    <property type="entry name" value="Ribosomal_uS3_C"/>
</dbReference>
<evidence type="ECO:0000256" key="1">
    <source>
        <dbReference type="ARBA" id="ARBA00010761"/>
    </source>
</evidence>
<evidence type="ECO:0000256" key="6">
    <source>
        <dbReference type="ARBA" id="ARBA00024998"/>
    </source>
</evidence>
<dbReference type="PANTHER" id="PTHR11760:SF19">
    <property type="entry name" value="SMALL RIBOSOMAL SUBUNIT PROTEIN US3C"/>
    <property type="match status" value="1"/>
</dbReference>
<dbReference type="SUPFAM" id="SSF54814">
    <property type="entry name" value="Prokaryotic type KH domain (KH-domain type II)"/>
    <property type="match status" value="1"/>
</dbReference>
<dbReference type="NCBIfam" id="TIGR01009">
    <property type="entry name" value="rpsC_bact"/>
    <property type="match status" value="1"/>
</dbReference>
<dbReference type="Gene3D" id="3.30.1140.32">
    <property type="entry name" value="Ribosomal protein S3, C-terminal domain"/>
    <property type="match status" value="1"/>
</dbReference>
<evidence type="ECO:0000256" key="5">
    <source>
        <dbReference type="ARBA" id="ARBA00023274"/>
    </source>
</evidence>
<dbReference type="GO" id="GO:0003729">
    <property type="term" value="F:mRNA binding"/>
    <property type="evidence" value="ECO:0007669"/>
    <property type="project" value="UniProtKB-UniRule"/>
</dbReference>
<dbReference type="FunFam" id="3.30.300.20:FF:000001">
    <property type="entry name" value="30S ribosomal protein S3"/>
    <property type="match status" value="1"/>
</dbReference>
<dbReference type="GO" id="GO:0003735">
    <property type="term" value="F:structural constituent of ribosome"/>
    <property type="evidence" value="ECO:0007669"/>
    <property type="project" value="InterPro"/>
</dbReference>
<dbReference type="PROSITE" id="PS50823">
    <property type="entry name" value="KH_TYPE_2"/>
    <property type="match status" value="1"/>
</dbReference>
<dbReference type="PROSITE" id="PS00548">
    <property type="entry name" value="RIBOSOMAL_S3"/>
    <property type="match status" value="1"/>
</dbReference>
<comment type="function">
    <text evidence="6 8">Binds the lower part of the 30S subunit head. Binds mRNA in the 70S ribosome, positioning it for translation.</text>
</comment>
<evidence type="ECO:0000256" key="8">
    <source>
        <dbReference type="HAMAP-Rule" id="MF_01309"/>
    </source>
</evidence>
<sequence>MGQKTHPIGFRLGTTRTWSSRWFATKGYAALLHEDVKIRRFIKSALYHAGISRIDIERSANRARITIFTARPGIIIGRKGAEVEKLKNEIQIRTAKEVHLNIEEVVHPELDAQLVAENVALQLQKRVAFRRAMKKAVQSALRLGADGIRIACSGRLGGSEIARREWYRDGRVPLHTIRADIDYGLAEAHTTYGAIGVKVWIFKGEVLPTQRPSEV</sequence>
<feature type="domain" description="KH type-2" evidence="10">
    <location>
        <begin position="38"/>
        <end position="106"/>
    </location>
</feature>
<dbReference type="GO" id="GO:0006412">
    <property type="term" value="P:translation"/>
    <property type="evidence" value="ECO:0007669"/>
    <property type="project" value="UniProtKB-UniRule"/>
</dbReference>
<gene>
    <name evidence="8 11" type="primary">rpsC</name>
</gene>
<reference evidence="11" key="1">
    <citation type="journal article" date="2015" name="ISME J.">
        <title>Aquifer environment selects for microbial species cohorts in sediment and groundwater.</title>
        <authorList>
            <person name="Hug L.A."/>
            <person name="Thomas B.C."/>
            <person name="Brown C.T."/>
            <person name="Frischkorn K.R."/>
            <person name="Williams K.H."/>
            <person name="Tringe S.G."/>
            <person name="Banfield J.F."/>
        </authorList>
    </citation>
    <scope>NUCLEOTIDE SEQUENCE</scope>
</reference>
<evidence type="ECO:0000256" key="2">
    <source>
        <dbReference type="ARBA" id="ARBA00022730"/>
    </source>
</evidence>
<evidence type="ECO:0000259" key="10">
    <source>
        <dbReference type="PROSITE" id="PS50823"/>
    </source>
</evidence>
<organism evidence="11">
    <name type="scientific">uncultured bacterium Rifle_16ft_4_minimus_19379</name>
    <dbReference type="NCBI Taxonomy" id="1665154"/>
    <lineage>
        <taxon>Bacteria</taxon>
        <taxon>environmental samples</taxon>
    </lineage>
</organism>
<accession>A0A0H4TLS3</accession>
<proteinExistence type="inferred from homology"/>